<dbReference type="PANTHER" id="PTHR12246">
    <property type="entry name" value="PALMITOYLTRANSFERASE ZDHHC16"/>
    <property type="match status" value="1"/>
</dbReference>
<feature type="transmembrane region" description="Helical" evidence="10">
    <location>
        <begin position="280"/>
        <end position="301"/>
    </location>
</feature>
<dbReference type="Proteomes" id="UP000439903">
    <property type="component" value="Unassembled WGS sequence"/>
</dbReference>
<evidence type="ECO:0000256" key="5">
    <source>
        <dbReference type="ARBA" id="ARBA00023136"/>
    </source>
</evidence>
<sequence>MTSVTIFIGRFMPVVVLTLMGYTCYVFVYLICVNKLIKENQFITQAIIYLVFYFLFFSMSIISYLRILFRKPGSPPIGPKPDTPLSQQLNTENTETTPISSPKLSRPTSTISNKFQIPFTLHRFNPATNPNNTSNSDALLPVESNLIKSQPTTAATNTNVMASSSIHSDQPTSVVIPMPSTFVCKRDGRVRWCETCNYVKPDRCHHCSECNRCILKMDHHCPWVNGCIGFRNYKYFYLFIAYTAIYADFVLAATIPIVVVQLNSSSAKKDLDVQFVITTVLGFIFGLLLTGFTLVHTAYILQNRTTIETLSYRTRTYNLRVQFDTENPLNYGVSVTRPGENLWNLGWKQNWKMVMGDKWWLWFVPFGNPPGNGLSFPFNNATHNRLVDEARRQSISQEERMNNMVQQAQSQSGRGGRR</sequence>
<comment type="caution">
    <text evidence="13">The sequence shown here is derived from an EMBL/GenBank/DDBJ whole genome shotgun (WGS) entry which is preliminary data.</text>
</comment>
<evidence type="ECO:0000256" key="2">
    <source>
        <dbReference type="ARBA" id="ARBA00022679"/>
    </source>
</evidence>
<keyword evidence="7" id="KW-0449">Lipoprotein</keyword>
<dbReference type="OrthoDB" id="9909019at2759"/>
<keyword evidence="3 10" id="KW-0812">Transmembrane</keyword>
<feature type="transmembrane region" description="Helical" evidence="10">
    <location>
        <begin position="43"/>
        <end position="65"/>
    </location>
</feature>
<evidence type="ECO:0000313" key="14">
    <source>
        <dbReference type="Proteomes" id="UP000439903"/>
    </source>
</evidence>
<evidence type="ECO:0000259" key="12">
    <source>
        <dbReference type="Pfam" id="PF01529"/>
    </source>
</evidence>
<comment type="similarity">
    <text evidence="10">Belongs to the DHHC palmitoyltransferase family.</text>
</comment>
<protein>
    <recommendedName>
        <fullName evidence="10">Palmitoyltransferase</fullName>
        <ecNumber evidence="10">2.3.1.225</ecNumber>
    </recommendedName>
</protein>
<dbReference type="EMBL" id="WTPW01000548">
    <property type="protein sequence ID" value="KAF0500655.1"/>
    <property type="molecule type" value="Genomic_DNA"/>
</dbReference>
<evidence type="ECO:0000256" key="1">
    <source>
        <dbReference type="ARBA" id="ARBA00004141"/>
    </source>
</evidence>
<dbReference type="GO" id="GO:0019706">
    <property type="term" value="F:protein-cysteine S-palmitoyltransferase activity"/>
    <property type="evidence" value="ECO:0007669"/>
    <property type="project" value="UniProtKB-EC"/>
</dbReference>
<feature type="domain" description="Palmitoyltransferase DHHC" evidence="12">
    <location>
        <begin position="191"/>
        <end position="311"/>
    </location>
</feature>
<dbReference type="InterPro" id="IPR039859">
    <property type="entry name" value="PFA4/ZDH16/20/ERF2-like"/>
</dbReference>
<evidence type="ECO:0000256" key="6">
    <source>
        <dbReference type="ARBA" id="ARBA00023139"/>
    </source>
</evidence>
<feature type="compositionally biased region" description="Polar residues" evidence="11">
    <location>
        <begin position="84"/>
        <end position="109"/>
    </location>
</feature>
<evidence type="ECO:0000256" key="9">
    <source>
        <dbReference type="ARBA" id="ARBA00048048"/>
    </source>
</evidence>
<organism evidence="13 14">
    <name type="scientific">Gigaspora margarita</name>
    <dbReference type="NCBI Taxonomy" id="4874"/>
    <lineage>
        <taxon>Eukaryota</taxon>
        <taxon>Fungi</taxon>
        <taxon>Fungi incertae sedis</taxon>
        <taxon>Mucoromycota</taxon>
        <taxon>Glomeromycotina</taxon>
        <taxon>Glomeromycetes</taxon>
        <taxon>Diversisporales</taxon>
        <taxon>Gigasporaceae</taxon>
        <taxon>Gigaspora</taxon>
    </lineage>
</organism>
<proteinExistence type="inferred from homology"/>
<keyword evidence="4 10" id="KW-1133">Transmembrane helix</keyword>
<comment type="subcellular location">
    <subcellularLocation>
        <location evidence="1">Membrane</location>
        <topology evidence="1">Multi-pass membrane protein</topology>
    </subcellularLocation>
</comment>
<feature type="region of interest" description="Disordered" evidence="11">
    <location>
        <begin position="397"/>
        <end position="418"/>
    </location>
</feature>
<keyword evidence="2 10" id="KW-0808">Transferase</keyword>
<keyword evidence="8 10" id="KW-0012">Acyltransferase</keyword>
<evidence type="ECO:0000256" key="3">
    <source>
        <dbReference type="ARBA" id="ARBA00022692"/>
    </source>
</evidence>
<name>A0A8H4EJX1_GIGMA</name>
<evidence type="ECO:0000256" key="11">
    <source>
        <dbReference type="SAM" id="MobiDB-lite"/>
    </source>
</evidence>
<evidence type="ECO:0000256" key="7">
    <source>
        <dbReference type="ARBA" id="ARBA00023288"/>
    </source>
</evidence>
<feature type="transmembrane region" description="Helical" evidence="10">
    <location>
        <begin position="12"/>
        <end position="31"/>
    </location>
</feature>
<dbReference type="InterPro" id="IPR001594">
    <property type="entry name" value="Palmitoyltrfase_DHHC"/>
</dbReference>
<dbReference type="AlphaFoldDB" id="A0A8H4EJX1"/>
<feature type="transmembrane region" description="Helical" evidence="10">
    <location>
        <begin position="235"/>
        <end position="260"/>
    </location>
</feature>
<feature type="region of interest" description="Disordered" evidence="11">
    <location>
        <begin position="79"/>
        <end position="109"/>
    </location>
</feature>
<accession>A0A8H4EJX1</accession>
<evidence type="ECO:0000256" key="10">
    <source>
        <dbReference type="RuleBase" id="RU079119"/>
    </source>
</evidence>
<dbReference type="Pfam" id="PF01529">
    <property type="entry name" value="DHHC"/>
    <property type="match status" value="1"/>
</dbReference>
<gene>
    <name evidence="13" type="ORF">F8M41_020191</name>
</gene>
<dbReference type="GO" id="GO:0016020">
    <property type="term" value="C:membrane"/>
    <property type="evidence" value="ECO:0007669"/>
    <property type="project" value="UniProtKB-SubCell"/>
</dbReference>
<evidence type="ECO:0000313" key="13">
    <source>
        <dbReference type="EMBL" id="KAF0500655.1"/>
    </source>
</evidence>
<dbReference type="PROSITE" id="PS50216">
    <property type="entry name" value="DHHC"/>
    <property type="match status" value="1"/>
</dbReference>
<evidence type="ECO:0000256" key="4">
    <source>
        <dbReference type="ARBA" id="ARBA00022989"/>
    </source>
</evidence>
<dbReference type="EC" id="2.3.1.225" evidence="10"/>
<keyword evidence="14" id="KW-1185">Reference proteome</keyword>
<reference evidence="13 14" key="1">
    <citation type="journal article" date="2019" name="Environ. Microbiol.">
        <title>At the nexus of three kingdoms: the genome of the mycorrhizal fungus Gigaspora margarita provides insights into plant, endobacterial and fungal interactions.</title>
        <authorList>
            <person name="Venice F."/>
            <person name="Ghignone S."/>
            <person name="Salvioli di Fossalunga A."/>
            <person name="Amselem J."/>
            <person name="Novero M."/>
            <person name="Xianan X."/>
            <person name="Sedzielewska Toro K."/>
            <person name="Morin E."/>
            <person name="Lipzen A."/>
            <person name="Grigoriev I.V."/>
            <person name="Henrissat B."/>
            <person name="Martin F.M."/>
            <person name="Bonfante P."/>
        </authorList>
    </citation>
    <scope>NUCLEOTIDE SEQUENCE [LARGE SCALE GENOMIC DNA]</scope>
    <source>
        <strain evidence="13 14">BEG34</strain>
    </source>
</reference>
<comment type="catalytic activity">
    <reaction evidence="9 10">
        <text>L-cysteinyl-[protein] + hexadecanoyl-CoA = S-hexadecanoyl-L-cysteinyl-[protein] + CoA</text>
        <dbReference type="Rhea" id="RHEA:36683"/>
        <dbReference type="Rhea" id="RHEA-COMP:10131"/>
        <dbReference type="Rhea" id="RHEA-COMP:11032"/>
        <dbReference type="ChEBI" id="CHEBI:29950"/>
        <dbReference type="ChEBI" id="CHEBI:57287"/>
        <dbReference type="ChEBI" id="CHEBI:57379"/>
        <dbReference type="ChEBI" id="CHEBI:74151"/>
        <dbReference type="EC" id="2.3.1.225"/>
    </reaction>
</comment>
<keyword evidence="5 10" id="KW-0472">Membrane</keyword>
<evidence type="ECO:0000256" key="8">
    <source>
        <dbReference type="ARBA" id="ARBA00023315"/>
    </source>
</evidence>
<keyword evidence="6" id="KW-0564">Palmitate</keyword>
<comment type="domain">
    <text evidence="10">The DHHC domain is required for palmitoyltransferase activity.</text>
</comment>